<proteinExistence type="predicted"/>
<accession>A0A5J5FAL3</accession>
<comment type="caution">
    <text evidence="2">The sequence shown here is derived from an EMBL/GenBank/DDBJ whole genome shotgun (WGS) entry which is preliminary data.</text>
</comment>
<feature type="region of interest" description="Disordered" evidence="1">
    <location>
        <begin position="39"/>
        <end position="59"/>
    </location>
</feature>
<dbReference type="EMBL" id="VXIS01000008">
    <property type="protein sequence ID" value="KAA8914167.1"/>
    <property type="molecule type" value="Genomic_DNA"/>
</dbReference>
<protein>
    <submittedName>
        <fullName evidence="2">Uncharacterized protein</fullName>
    </submittedName>
</protein>
<evidence type="ECO:0000313" key="2">
    <source>
        <dbReference type="EMBL" id="KAA8914167.1"/>
    </source>
</evidence>
<organism evidence="2 3">
    <name type="scientific">Sphaerosporella brunnea</name>
    <dbReference type="NCBI Taxonomy" id="1250544"/>
    <lineage>
        <taxon>Eukaryota</taxon>
        <taxon>Fungi</taxon>
        <taxon>Dikarya</taxon>
        <taxon>Ascomycota</taxon>
        <taxon>Pezizomycotina</taxon>
        <taxon>Pezizomycetes</taxon>
        <taxon>Pezizales</taxon>
        <taxon>Pyronemataceae</taxon>
        <taxon>Sphaerosporella</taxon>
    </lineage>
</organism>
<feature type="compositionally biased region" description="Low complexity" evidence="1">
    <location>
        <begin position="42"/>
        <end position="55"/>
    </location>
</feature>
<reference evidence="2 3" key="1">
    <citation type="submission" date="2019-09" db="EMBL/GenBank/DDBJ databases">
        <title>Draft genome of the ectomycorrhizal ascomycete Sphaerosporella brunnea.</title>
        <authorList>
            <consortium name="DOE Joint Genome Institute"/>
            <person name="Benucci G.M."/>
            <person name="Marozzi G."/>
            <person name="Antonielli L."/>
            <person name="Sanchez S."/>
            <person name="Marco P."/>
            <person name="Wang X."/>
            <person name="Falini L.B."/>
            <person name="Barry K."/>
            <person name="Haridas S."/>
            <person name="Lipzen A."/>
            <person name="Labutti K."/>
            <person name="Grigoriev I.V."/>
            <person name="Murat C."/>
            <person name="Martin F."/>
            <person name="Albertini E."/>
            <person name="Donnini D."/>
            <person name="Bonito G."/>
        </authorList>
    </citation>
    <scope>NUCLEOTIDE SEQUENCE [LARGE SCALE GENOMIC DNA]</scope>
    <source>
        <strain evidence="2 3">Sb_GMNB300</strain>
    </source>
</reference>
<dbReference type="Proteomes" id="UP000326924">
    <property type="component" value="Unassembled WGS sequence"/>
</dbReference>
<dbReference type="AlphaFoldDB" id="A0A5J5FAL3"/>
<keyword evidence="3" id="KW-1185">Reference proteome</keyword>
<sequence length="331" mass="36767">MPEASRLPNEVHDNIYATSDPEARWGLIMSHFTYCQELGNAPSRRPTGTTTSPFRRQTESGLLSRLARSKCNLAATRFVLNILGERQPRPRIEDGSYHEKWYANELGRNYDLGVTGAAASPTGPSFCGNVLIPAQSRLRLELWRPCWQPRIAGCKVQLSPDRIHRGQQRGFCAPVGEFHPFGPLHTAAFYAQPETLSLLLERLGNDLTADGWCAGCGRKDCGPADGHNRVTAVNDLACGHFSPPHLLITPEGMQTNTAANISRCAQLLRAAGAYNLNWNTDKCLYAHQNWIIKKWSKYLDEDGKKQQLDIMTLHDYAHSGSVAGQPIQYAI</sequence>
<evidence type="ECO:0000313" key="3">
    <source>
        <dbReference type="Proteomes" id="UP000326924"/>
    </source>
</evidence>
<gene>
    <name evidence="2" type="ORF">FN846DRAFT_1012747</name>
</gene>
<evidence type="ECO:0000256" key="1">
    <source>
        <dbReference type="SAM" id="MobiDB-lite"/>
    </source>
</evidence>
<name>A0A5J5FAL3_9PEZI</name>
<dbReference type="InParanoid" id="A0A5J5FAL3"/>